<organism evidence="2 3">
    <name type="scientific">Candidatus Nitrospira allomarina</name>
    <dbReference type="NCBI Taxonomy" id="3020900"/>
    <lineage>
        <taxon>Bacteria</taxon>
        <taxon>Pseudomonadati</taxon>
        <taxon>Nitrospirota</taxon>
        <taxon>Nitrospiria</taxon>
        <taxon>Nitrospirales</taxon>
        <taxon>Nitrospiraceae</taxon>
        <taxon>Nitrospira</taxon>
    </lineage>
</organism>
<dbReference type="RefSeq" id="WP_312646005.1">
    <property type="nucleotide sequence ID" value="NZ_CP116967.1"/>
</dbReference>
<dbReference type="KEGG" id="nall:PP769_05865"/>
<dbReference type="PROSITE" id="PS00409">
    <property type="entry name" value="PROKAR_NTER_METHYL"/>
    <property type="match status" value="1"/>
</dbReference>
<feature type="transmembrane region" description="Helical" evidence="1">
    <location>
        <begin position="20"/>
        <end position="42"/>
    </location>
</feature>
<dbReference type="NCBIfam" id="TIGR02532">
    <property type="entry name" value="IV_pilin_GFxxxE"/>
    <property type="match status" value="1"/>
</dbReference>
<dbReference type="Pfam" id="PF07963">
    <property type="entry name" value="N_methyl"/>
    <property type="match status" value="1"/>
</dbReference>
<evidence type="ECO:0000313" key="2">
    <source>
        <dbReference type="EMBL" id="WNM59292.1"/>
    </source>
</evidence>
<keyword evidence="1" id="KW-0812">Transmembrane</keyword>
<keyword evidence="1" id="KW-0472">Membrane</keyword>
<gene>
    <name evidence="2" type="ORF">PP769_05865</name>
</gene>
<protein>
    <submittedName>
        <fullName evidence="2">Prepilin-type N-terminal cleavage/methylation domain-containing protein</fullName>
    </submittedName>
</protein>
<name>A0AA96JT73_9BACT</name>
<dbReference type="InterPro" id="IPR045584">
    <property type="entry name" value="Pilin-like"/>
</dbReference>
<dbReference type="SUPFAM" id="SSF54523">
    <property type="entry name" value="Pili subunits"/>
    <property type="match status" value="1"/>
</dbReference>
<dbReference type="AlphaFoldDB" id="A0AA96JT73"/>
<reference evidence="2 3" key="1">
    <citation type="submission" date="2023-01" db="EMBL/GenBank/DDBJ databases">
        <title>Cultivation and genomic characterization of new, ubiquitous marine nitrite-oxidizing bacteria from the Nitrospirales.</title>
        <authorList>
            <person name="Mueller A.J."/>
            <person name="Daebeler A."/>
            <person name="Herbold C.W."/>
            <person name="Kirkegaard R.H."/>
            <person name="Daims H."/>
        </authorList>
    </citation>
    <scope>NUCLEOTIDE SEQUENCE [LARGE SCALE GENOMIC DNA]</scope>
    <source>
        <strain evidence="2 3">VA</strain>
    </source>
</reference>
<dbReference type="EMBL" id="CP116967">
    <property type="protein sequence ID" value="WNM59292.1"/>
    <property type="molecule type" value="Genomic_DNA"/>
</dbReference>
<sequence length="227" mass="24286">MPKKLFRPLHHSQGFTLVEMIGVLAIIAILIALLLPKIFTLIASSKASSMAAAVRTYETAVAKYYGDIGTIWPLNAAGTPAQETGGNSATVTSLGARLTLDASDPLNTGTNQWSRFRGPYLEKFNTNTPPGLGTTMYMPAQTAVALGTATTGTNVGWDLKGDDGNSDLPTGARVAYLRVDGVSDTEFNEIDGVIDAGIGASLTERQLRGRVKYNPSNDRMYIYLTHQ</sequence>
<evidence type="ECO:0000256" key="1">
    <source>
        <dbReference type="SAM" id="Phobius"/>
    </source>
</evidence>
<dbReference type="Gene3D" id="3.30.700.10">
    <property type="entry name" value="Glycoprotein, Type 4 Pilin"/>
    <property type="match status" value="1"/>
</dbReference>
<accession>A0AA96JT73</accession>
<keyword evidence="3" id="KW-1185">Reference proteome</keyword>
<dbReference type="InterPro" id="IPR012902">
    <property type="entry name" value="N_methyl_site"/>
</dbReference>
<proteinExistence type="predicted"/>
<evidence type="ECO:0000313" key="3">
    <source>
        <dbReference type="Proteomes" id="UP001302719"/>
    </source>
</evidence>
<dbReference type="Proteomes" id="UP001302719">
    <property type="component" value="Chromosome"/>
</dbReference>
<keyword evidence="1" id="KW-1133">Transmembrane helix</keyword>